<reference evidence="2" key="1">
    <citation type="submission" date="2021-06" db="EMBL/GenBank/DDBJ databases">
        <title>Comparative genomics, transcriptomics and evolutionary studies reveal genomic signatures of adaptation to plant cell wall in hemibiotrophic fungi.</title>
        <authorList>
            <consortium name="DOE Joint Genome Institute"/>
            <person name="Baroncelli R."/>
            <person name="Diaz J.F."/>
            <person name="Benocci T."/>
            <person name="Peng M."/>
            <person name="Battaglia E."/>
            <person name="Haridas S."/>
            <person name="Andreopoulos W."/>
            <person name="Labutti K."/>
            <person name="Pangilinan J."/>
            <person name="Floch G.L."/>
            <person name="Makela M.R."/>
            <person name="Henrissat B."/>
            <person name="Grigoriev I.V."/>
            <person name="Crouch J.A."/>
            <person name="De Vries R.P."/>
            <person name="Sukno S.A."/>
            <person name="Thon M.R."/>
        </authorList>
    </citation>
    <scope>NUCLEOTIDE SEQUENCE</scope>
    <source>
        <strain evidence="2">MAFF235873</strain>
    </source>
</reference>
<organism evidence="2 3">
    <name type="scientific">Colletotrichum zoysiae</name>
    <dbReference type="NCBI Taxonomy" id="1216348"/>
    <lineage>
        <taxon>Eukaryota</taxon>
        <taxon>Fungi</taxon>
        <taxon>Dikarya</taxon>
        <taxon>Ascomycota</taxon>
        <taxon>Pezizomycotina</taxon>
        <taxon>Sordariomycetes</taxon>
        <taxon>Hypocreomycetidae</taxon>
        <taxon>Glomerellales</taxon>
        <taxon>Glomerellaceae</taxon>
        <taxon>Colletotrichum</taxon>
        <taxon>Colletotrichum graminicola species complex</taxon>
    </lineage>
</organism>
<name>A0AAD9HJG7_9PEZI</name>
<protein>
    <submittedName>
        <fullName evidence="2">Uncharacterized protein</fullName>
    </submittedName>
</protein>
<feature type="signal peptide" evidence="1">
    <location>
        <begin position="1"/>
        <end position="18"/>
    </location>
</feature>
<accession>A0AAD9HJG7</accession>
<feature type="chain" id="PRO_5042247674" evidence="1">
    <location>
        <begin position="19"/>
        <end position="132"/>
    </location>
</feature>
<keyword evidence="3" id="KW-1185">Reference proteome</keyword>
<gene>
    <name evidence="2" type="ORF">LX32DRAFT_639469</name>
</gene>
<keyword evidence="1" id="KW-0732">Signal</keyword>
<evidence type="ECO:0000313" key="3">
    <source>
        <dbReference type="Proteomes" id="UP001232148"/>
    </source>
</evidence>
<proteinExistence type="predicted"/>
<evidence type="ECO:0000313" key="2">
    <source>
        <dbReference type="EMBL" id="KAK2028954.1"/>
    </source>
</evidence>
<dbReference type="EMBL" id="MU842870">
    <property type="protein sequence ID" value="KAK2028954.1"/>
    <property type="molecule type" value="Genomic_DNA"/>
</dbReference>
<evidence type="ECO:0000256" key="1">
    <source>
        <dbReference type="SAM" id="SignalP"/>
    </source>
</evidence>
<dbReference type="Proteomes" id="UP001232148">
    <property type="component" value="Unassembled WGS sequence"/>
</dbReference>
<dbReference type="AlphaFoldDB" id="A0AAD9HJG7"/>
<sequence>MRLSAVLATAASVAGTLGQDTNQTIFIPCVETTASGDAVTGFYYAAACDTWAWLSGDENTQVSIQSDCSLRQNWPNDVAVSYVCIQVAQDPTAAGAVQNKCFWAPDSSTNNTACQLPASHCPGVVNAWGWPR</sequence>
<comment type="caution">
    <text evidence="2">The sequence shown here is derived from an EMBL/GenBank/DDBJ whole genome shotgun (WGS) entry which is preliminary data.</text>
</comment>